<feature type="transmembrane region" description="Helical" evidence="11">
    <location>
        <begin position="84"/>
        <end position="105"/>
    </location>
</feature>
<reference evidence="13 14" key="1">
    <citation type="submission" date="2016-08" db="EMBL/GenBank/DDBJ databases">
        <title>Evolution of the type three secretion system and type three effector repertoires in Xanthomonas.</title>
        <authorList>
            <person name="Merda D."/>
            <person name="Briand M."/>
            <person name="Bosis E."/>
            <person name="Rousseau C."/>
            <person name="Portier P."/>
            <person name="Jacques M.-A."/>
            <person name="Fischer-Le Saux M."/>
        </authorList>
    </citation>
    <scope>NUCLEOTIDE SEQUENCE [LARGE SCALE GENOMIC DNA]</scope>
    <source>
        <strain evidence="13 14">CFBP 4691</strain>
    </source>
</reference>
<sequence length="279" mass="30983">MNQMISSSIAVSGSPMAMMRSFISNRVLIYQLAKREVISRYRGSLMGLAWSFFNPLLMLAVYTFVFSVVFNARWGVGTANKGDFAIILFVGILVHGIFAECVNRAPSLIVGNASYVKRVVFPLETLPWVAMGAALFHALVSLAVLLLAQLLIRGVLPVTVVYLPLVLLPLVLLTMGLAWLLSALGVFVRDIGQMTGILTTILLFLAPVFYPVSSLPEGIRKWIYLNPLTFIIEESRDVLIWDKTPDFIGLGKYTVFAAFVAWFGYVCFQKMRRGFADVI</sequence>
<keyword evidence="9" id="KW-0625">Polysaccharide transport</keyword>
<dbReference type="PROSITE" id="PS51012">
    <property type="entry name" value="ABC_TM2"/>
    <property type="match status" value="1"/>
</dbReference>
<keyword evidence="3 11" id="KW-0813">Transport</keyword>
<protein>
    <recommendedName>
        <fullName evidence="11">Transport permease protein</fullName>
    </recommendedName>
</protein>
<evidence type="ECO:0000256" key="1">
    <source>
        <dbReference type="ARBA" id="ARBA00004651"/>
    </source>
</evidence>
<evidence type="ECO:0000256" key="4">
    <source>
        <dbReference type="ARBA" id="ARBA00022475"/>
    </source>
</evidence>
<proteinExistence type="inferred from homology"/>
<evidence type="ECO:0000256" key="11">
    <source>
        <dbReference type="RuleBase" id="RU361157"/>
    </source>
</evidence>
<dbReference type="InterPro" id="IPR000412">
    <property type="entry name" value="ABC_2_transport"/>
</dbReference>
<feature type="transmembrane region" description="Helical" evidence="11">
    <location>
        <begin position="125"/>
        <end position="148"/>
    </location>
</feature>
<keyword evidence="4 11" id="KW-1003">Cell membrane</keyword>
<comment type="subcellular location">
    <subcellularLocation>
        <location evidence="11">Cell inner membrane</location>
        <topology evidence="11">Multi-pass membrane protein</topology>
    </subcellularLocation>
    <subcellularLocation>
        <location evidence="1">Cell membrane</location>
        <topology evidence="1">Multi-pass membrane protein</topology>
    </subcellularLocation>
</comment>
<feature type="transmembrane region" description="Helical" evidence="11">
    <location>
        <begin position="191"/>
        <end position="210"/>
    </location>
</feature>
<dbReference type="PIRSF" id="PIRSF006648">
    <property type="entry name" value="DrrB"/>
    <property type="match status" value="1"/>
</dbReference>
<dbReference type="PANTHER" id="PTHR30413:SF10">
    <property type="entry name" value="CAPSULE POLYSACCHARIDE EXPORT INNER-MEMBRANE PROTEIN CTRC"/>
    <property type="match status" value="1"/>
</dbReference>
<keyword evidence="14" id="KW-1185">Reference proteome</keyword>
<evidence type="ECO:0000259" key="12">
    <source>
        <dbReference type="PROSITE" id="PS51012"/>
    </source>
</evidence>
<dbReference type="GO" id="GO:0043190">
    <property type="term" value="C:ATP-binding cassette (ABC) transporter complex"/>
    <property type="evidence" value="ECO:0007669"/>
    <property type="project" value="InterPro"/>
</dbReference>
<evidence type="ECO:0000256" key="3">
    <source>
        <dbReference type="ARBA" id="ARBA00022448"/>
    </source>
</evidence>
<dbReference type="GO" id="GO:0015774">
    <property type="term" value="P:polysaccharide transport"/>
    <property type="evidence" value="ECO:0007669"/>
    <property type="project" value="UniProtKB-KW"/>
</dbReference>
<keyword evidence="7" id="KW-0972">Capsule biogenesis/degradation</keyword>
<dbReference type="PANTHER" id="PTHR30413">
    <property type="entry name" value="INNER MEMBRANE TRANSPORT PERMEASE"/>
    <property type="match status" value="1"/>
</dbReference>
<keyword evidence="5" id="KW-0762">Sugar transport</keyword>
<keyword evidence="10 11" id="KW-0472">Membrane</keyword>
<dbReference type="GO" id="GO:0140359">
    <property type="term" value="F:ABC-type transporter activity"/>
    <property type="evidence" value="ECO:0007669"/>
    <property type="project" value="InterPro"/>
</dbReference>
<gene>
    <name evidence="13" type="ORF">XthCFBP4691_00650</name>
</gene>
<dbReference type="InterPro" id="IPR047817">
    <property type="entry name" value="ABC2_TM_bact-type"/>
</dbReference>
<evidence type="ECO:0000256" key="2">
    <source>
        <dbReference type="ARBA" id="ARBA00007783"/>
    </source>
</evidence>
<name>A0A2S6ZLL4_9XANT</name>
<feature type="transmembrane region" description="Helical" evidence="11">
    <location>
        <begin position="52"/>
        <end position="72"/>
    </location>
</feature>
<keyword evidence="6 11" id="KW-0812">Transmembrane</keyword>
<evidence type="ECO:0000256" key="6">
    <source>
        <dbReference type="ARBA" id="ARBA00022692"/>
    </source>
</evidence>
<dbReference type="EMBL" id="MIGX01000002">
    <property type="protein sequence ID" value="PPT93167.1"/>
    <property type="molecule type" value="Genomic_DNA"/>
</dbReference>
<feature type="transmembrane region" description="Helical" evidence="11">
    <location>
        <begin position="160"/>
        <end position="185"/>
    </location>
</feature>
<dbReference type="RefSeq" id="WP_128418636.1">
    <property type="nucleotide sequence ID" value="NZ_CP049017.1"/>
</dbReference>
<dbReference type="GO" id="GO:0015920">
    <property type="term" value="P:lipopolysaccharide transport"/>
    <property type="evidence" value="ECO:0007669"/>
    <property type="project" value="TreeGrafter"/>
</dbReference>
<feature type="domain" description="ABC transmembrane type-2" evidence="12">
    <location>
        <begin position="46"/>
        <end position="271"/>
    </location>
</feature>
<evidence type="ECO:0000256" key="7">
    <source>
        <dbReference type="ARBA" id="ARBA00022903"/>
    </source>
</evidence>
<comment type="similarity">
    <text evidence="2 11">Belongs to the ABC-2 integral membrane protein family.</text>
</comment>
<evidence type="ECO:0000256" key="5">
    <source>
        <dbReference type="ARBA" id="ARBA00022597"/>
    </source>
</evidence>
<keyword evidence="8 11" id="KW-1133">Transmembrane helix</keyword>
<evidence type="ECO:0000256" key="9">
    <source>
        <dbReference type="ARBA" id="ARBA00023047"/>
    </source>
</evidence>
<dbReference type="Proteomes" id="UP000239898">
    <property type="component" value="Unassembled WGS sequence"/>
</dbReference>
<evidence type="ECO:0000256" key="8">
    <source>
        <dbReference type="ARBA" id="ARBA00022989"/>
    </source>
</evidence>
<comment type="caution">
    <text evidence="13">The sequence shown here is derived from an EMBL/GenBank/DDBJ whole genome shotgun (WGS) entry which is preliminary data.</text>
</comment>
<dbReference type="PRINTS" id="PR00164">
    <property type="entry name" value="ABC2TRNSPORT"/>
</dbReference>
<evidence type="ECO:0000313" key="14">
    <source>
        <dbReference type="Proteomes" id="UP000239898"/>
    </source>
</evidence>
<dbReference type="InterPro" id="IPR013525">
    <property type="entry name" value="ABC2_TM"/>
</dbReference>
<accession>A0A2S6ZLL4</accession>
<evidence type="ECO:0000313" key="13">
    <source>
        <dbReference type="EMBL" id="PPT93167.1"/>
    </source>
</evidence>
<dbReference type="OrthoDB" id="9786910at2"/>
<feature type="transmembrane region" description="Helical" evidence="11">
    <location>
        <begin position="247"/>
        <end position="268"/>
    </location>
</feature>
<dbReference type="AlphaFoldDB" id="A0A2S6ZLL4"/>
<dbReference type="Pfam" id="PF01061">
    <property type="entry name" value="ABC2_membrane"/>
    <property type="match status" value="1"/>
</dbReference>
<organism evidence="13 14">
    <name type="scientific">Xanthomonas theicola</name>
    <dbReference type="NCBI Taxonomy" id="56464"/>
    <lineage>
        <taxon>Bacteria</taxon>
        <taxon>Pseudomonadati</taxon>
        <taxon>Pseudomonadota</taxon>
        <taxon>Gammaproteobacteria</taxon>
        <taxon>Lysobacterales</taxon>
        <taxon>Lysobacteraceae</taxon>
        <taxon>Xanthomonas</taxon>
    </lineage>
</organism>
<evidence type="ECO:0000256" key="10">
    <source>
        <dbReference type="ARBA" id="ARBA00023136"/>
    </source>
</evidence>